<evidence type="ECO:0000256" key="1">
    <source>
        <dbReference type="ARBA" id="ARBA00005176"/>
    </source>
</evidence>
<evidence type="ECO:0000256" key="4">
    <source>
        <dbReference type="ARBA" id="ARBA00019842"/>
    </source>
</evidence>
<feature type="domain" description="Aldehyde dehydrogenase" evidence="9">
    <location>
        <begin position="3"/>
        <end position="291"/>
    </location>
</feature>
<sequence length="295" mass="31456">MEKLAIEAGIPENILQMVTPDTASTPDVGTEICTNPIVRQLSFTGSTAVGKRLTEQCSSTMKRVSMELGGNAPFIIFEDADIGQAVDAAVVSKFRNAGQTCVCADRFLVHESVREEFVERFAAKARALSLGFGMDEETDVGPLISADACARVEEKVREAVNMGATCLVGGERTTELGSHFFQPTVLTNVPMDSKIWATETFGPVAAICSFSSDEEALSIANDSPVGLAGYFCTKDLSRAFHFANQLECGLVGVNEGVISTSSAPFGGVKESGMGREGSPIGISEYLETKYVFFNV</sequence>
<dbReference type="GO" id="GO:0009450">
    <property type="term" value="P:gamma-aminobutyric acid catabolic process"/>
    <property type="evidence" value="ECO:0007669"/>
    <property type="project" value="TreeGrafter"/>
</dbReference>
<proteinExistence type="inferred from homology"/>
<dbReference type="EMBL" id="HBHT01002519">
    <property type="protein sequence ID" value="CAD9942996.1"/>
    <property type="molecule type" value="Transcribed_RNA"/>
</dbReference>
<dbReference type="InterPro" id="IPR015590">
    <property type="entry name" value="Aldehyde_DH_dom"/>
</dbReference>
<protein>
    <recommendedName>
        <fullName evidence="4">Succinate-semialdehyde dehydrogenase, mitochondrial</fullName>
        <ecNumber evidence="3">1.2.1.24</ecNumber>
    </recommendedName>
    <alternativeName>
        <fullName evidence="6">NAD(+)-dependent succinic semialdehyde dehydrogenase</fullName>
    </alternativeName>
</protein>
<name>A0A7S2VAS6_9STRA</name>
<dbReference type="InterPro" id="IPR050740">
    <property type="entry name" value="Aldehyde_DH_Superfamily"/>
</dbReference>
<keyword evidence="5 8" id="KW-0560">Oxidoreductase</keyword>
<reference evidence="10" key="1">
    <citation type="submission" date="2021-01" db="EMBL/GenBank/DDBJ databases">
        <authorList>
            <person name="Corre E."/>
            <person name="Pelletier E."/>
            <person name="Niang G."/>
            <person name="Scheremetjew M."/>
            <person name="Finn R."/>
            <person name="Kale V."/>
            <person name="Holt S."/>
            <person name="Cochrane G."/>
            <person name="Meng A."/>
            <person name="Brown T."/>
            <person name="Cohen L."/>
        </authorList>
    </citation>
    <scope>NUCLEOTIDE SEQUENCE</scope>
    <source>
        <strain evidence="10">CCMP125</strain>
    </source>
</reference>
<dbReference type="FunFam" id="3.40.309.10:FF:000004">
    <property type="entry name" value="Succinate-semialdehyde dehydrogenase I"/>
    <property type="match status" value="1"/>
</dbReference>
<evidence type="ECO:0000256" key="8">
    <source>
        <dbReference type="RuleBase" id="RU003345"/>
    </source>
</evidence>
<dbReference type="EC" id="1.2.1.24" evidence="3"/>
<dbReference type="Gene3D" id="3.40.309.10">
    <property type="entry name" value="Aldehyde Dehydrogenase, Chain A, domain 2"/>
    <property type="match status" value="1"/>
</dbReference>
<dbReference type="InterPro" id="IPR029510">
    <property type="entry name" value="Ald_DH_CS_GLU"/>
</dbReference>
<dbReference type="SUPFAM" id="SSF53720">
    <property type="entry name" value="ALDH-like"/>
    <property type="match status" value="1"/>
</dbReference>
<dbReference type="InterPro" id="IPR016163">
    <property type="entry name" value="Ald_DH_C"/>
</dbReference>
<dbReference type="PROSITE" id="PS00687">
    <property type="entry name" value="ALDEHYDE_DEHYDR_GLU"/>
    <property type="match status" value="1"/>
</dbReference>
<comment type="pathway">
    <text evidence="1">Amino-acid degradation; 4-aminobutanoate degradation.</text>
</comment>
<evidence type="ECO:0000259" key="9">
    <source>
        <dbReference type="Pfam" id="PF00171"/>
    </source>
</evidence>
<evidence type="ECO:0000256" key="7">
    <source>
        <dbReference type="PROSITE-ProRule" id="PRU10007"/>
    </source>
</evidence>
<dbReference type="InterPro" id="IPR016161">
    <property type="entry name" value="Ald_DH/histidinol_DH"/>
</dbReference>
<dbReference type="PROSITE" id="PS00070">
    <property type="entry name" value="ALDEHYDE_DEHYDR_CYS"/>
    <property type="match status" value="1"/>
</dbReference>
<dbReference type="Gene3D" id="3.40.605.10">
    <property type="entry name" value="Aldehyde Dehydrogenase, Chain A, domain 1"/>
    <property type="match status" value="1"/>
</dbReference>
<evidence type="ECO:0000313" key="10">
    <source>
        <dbReference type="EMBL" id="CAD9942996.1"/>
    </source>
</evidence>
<evidence type="ECO:0000256" key="6">
    <source>
        <dbReference type="ARBA" id="ARBA00030806"/>
    </source>
</evidence>
<dbReference type="InterPro" id="IPR016160">
    <property type="entry name" value="Ald_DH_CS_CYS"/>
</dbReference>
<accession>A0A7S2VAS6</accession>
<dbReference type="PANTHER" id="PTHR43353:SF5">
    <property type="entry name" value="SUCCINATE-SEMIALDEHYDE DEHYDROGENASE, MITOCHONDRIAL"/>
    <property type="match status" value="1"/>
</dbReference>
<evidence type="ECO:0000256" key="5">
    <source>
        <dbReference type="ARBA" id="ARBA00023002"/>
    </source>
</evidence>
<comment type="similarity">
    <text evidence="2 8">Belongs to the aldehyde dehydrogenase family.</text>
</comment>
<dbReference type="InterPro" id="IPR016162">
    <property type="entry name" value="Ald_DH_N"/>
</dbReference>
<gene>
    <name evidence="10" type="ORF">APAL1065_LOCUS1682</name>
</gene>
<dbReference type="Pfam" id="PF00171">
    <property type="entry name" value="Aldedh"/>
    <property type="match status" value="1"/>
</dbReference>
<dbReference type="PANTHER" id="PTHR43353">
    <property type="entry name" value="SUCCINATE-SEMIALDEHYDE DEHYDROGENASE, MITOCHONDRIAL"/>
    <property type="match status" value="1"/>
</dbReference>
<dbReference type="AlphaFoldDB" id="A0A7S2VAS6"/>
<feature type="active site" evidence="7">
    <location>
        <position position="67"/>
    </location>
</feature>
<dbReference type="GO" id="GO:0004777">
    <property type="term" value="F:succinate-semialdehyde dehydrogenase (NAD+) activity"/>
    <property type="evidence" value="ECO:0007669"/>
    <property type="project" value="UniProtKB-EC"/>
</dbReference>
<organism evidence="10">
    <name type="scientific">Entomoneis paludosa</name>
    <dbReference type="NCBI Taxonomy" id="265537"/>
    <lineage>
        <taxon>Eukaryota</taxon>
        <taxon>Sar</taxon>
        <taxon>Stramenopiles</taxon>
        <taxon>Ochrophyta</taxon>
        <taxon>Bacillariophyta</taxon>
        <taxon>Bacillariophyceae</taxon>
        <taxon>Bacillariophycidae</taxon>
        <taxon>Entomoneidaceae</taxon>
        <taxon>Entomoneis</taxon>
    </lineage>
</organism>
<evidence type="ECO:0000256" key="3">
    <source>
        <dbReference type="ARBA" id="ARBA00013051"/>
    </source>
</evidence>
<evidence type="ECO:0000256" key="2">
    <source>
        <dbReference type="ARBA" id="ARBA00009986"/>
    </source>
</evidence>